<feature type="transmembrane region" description="Helical" evidence="8">
    <location>
        <begin position="1372"/>
        <end position="1395"/>
    </location>
</feature>
<dbReference type="InterPro" id="IPR000008">
    <property type="entry name" value="C2_dom"/>
</dbReference>
<feature type="region of interest" description="Disordered" evidence="7">
    <location>
        <begin position="1610"/>
        <end position="1639"/>
    </location>
</feature>
<feature type="transmembrane region" description="Helical" evidence="8">
    <location>
        <begin position="1679"/>
        <end position="1700"/>
    </location>
</feature>
<dbReference type="Gene3D" id="2.20.70.10">
    <property type="match status" value="1"/>
</dbReference>
<dbReference type="Gene3D" id="2.60.120.380">
    <property type="match status" value="1"/>
</dbReference>
<keyword evidence="3" id="KW-0378">Hydrolase</keyword>
<feature type="domain" description="C2" evidence="9">
    <location>
        <begin position="1"/>
        <end position="112"/>
    </location>
</feature>
<feature type="transmembrane region" description="Helical" evidence="8">
    <location>
        <begin position="724"/>
        <end position="744"/>
    </location>
</feature>
<reference evidence="12" key="1">
    <citation type="submission" date="2019-03" db="EMBL/GenBank/DDBJ databases">
        <title>Long read genome sequence of the mycoparasitic Pythium oligandrum ATCC 38472 isolated from sugarbeet rhizosphere.</title>
        <authorList>
            <person name="Gaulin E."/>
        </authorList>
    </citation>
    <scope>NUCLEOTIDE SEQUENCE</scope>
    <source>
        <strain evidence="12">ATCC 38472_TT</strain>
    </source>
</reference>
<feature type="transmembrane region" description="Helical" evidence="8">
    <location>
        <begin position="868"/>
        <end position="892"/>
    </location>
</feature>
<feature type="transmembrane region" description="Helical" evidence="8">
    <location>
        <begin position="1519"/>
        <end position="1540"/>
    </location>
</feature>
<dbReference type="InterPro" id="IPR036020">
    <property type="entry name" value="WW_dom_sf"/>
</dbReference>
<keyword evidence="8" id="KW-0472">Membrane</keyword>
<name>A0A8K1CD21_PYTOL</name>
<feature type="transmembrane region" description="Helical" evidence="8">
    <location>
        <begin position="475"/>
        <end position="502"/>
    </location>
</feature>
<keyword evidence="2" id="KW-0645">Protease</keyword>
<evidence type="ECO:0000256" key="1">
    <source>
        <dbReference type="ARBA" id="ARBA00007623"/>
    </source>
</evidence>
<evidence type="ECO:0000256" key="7">
    <source>
        <dbReference type="SAM" id="MobiDB-lite"/>
    </source>
</evidence>
<evidence type="ECO:0000259" key="11">
    <source>
        <dbReference type="PROSITE" id="PS50203"/>
    </source>
</evidence>
<dbReference type="GO" id="GO:0006508">
    <property type="term" value="P:proteolysis"/>
    <property type="evidence" value="ECO:0007669"/>
    <property type="project" value="UniProtKB-KW"/>
</dbReference>
<evidence type="ECO:0000256" key="3">
    <source>
        <dbReference type="ARBA" id="ARBA00022801"/>
    </source>
</evidence>
<dbReference type="PRINTS" id="PR00704">
    <property type="entry name" value="CALPAIN"/>
</dbReference>
<evidence type="ECO:0000256" key="2">
    <source>
        <dbReference type="ARBA" id="ARBA00022670"/>
    </source>
</evidence>
<evidence type="ECO:0000259" key="9">
    <source>
        <dbReference type="PROSITE" id="PS50004"/>
    </source>
</evidence>
<dbReference type="PROSITE" id="PS50203">
    <property type="entry name" value="CALPAIN_CAT"/>
    <property type="match status" value="1"/>
</dbReference>
<dbReference type="GO" id="GO:0004198">
    <property type="term" value="F:calcium-dependent cysteine-type endopeptidase activity"/>
    <property type="evidence" value="ECO:0007669"/>
    <property type="project" value="InterPro"/>
</dbReference>
<feature type="transmembrane region" description="Helical" evidence="8">
    <location>
        <begin position="942"/>
        <end position="962"/>
    </location>
</feature>
<dbReference type="Pfam" id="PF00397">
    <property type="entry name" value="WW"/>
    <property type="match status" value="1"/>
</dbReference>
<dbReference type="SMART" id="SM00456">
    <property type="entry name" value="WW"/>
    <property type="match status" value="1"/>
</dbReference>
<dbReference type="SUPFAM" id="SSF51045">
    <property type="entry name" value="WW domain"/>
    <property type="match status" value="1"/>
</dbReference>
<evidence type="ECO:0000256" key="4">
    <source>
        <dbReference type="ARBA" id="ARBA00022807"/>
    </source>
</evidence>
<keyword evidence="13" id="KW-1185">Reference proteome</keyword>
<feature type="transmembrane region" description="Helical" evidence="8">
    <location>
        <begin position="1224"/>
        <end position="1246"/>
    </location>
</feature>
<dbReference type="InterPro" id="IPR001300">
    <property type="entry name" value="Peptidase_C2_calpain_cat"/>
</dbReference>
<evidence type="ECO:0000256" key="6">
    <source>
        <dbReference type="PROSITE-ProRule" id="PRU00239"/>
    </source>
</evidence>
<dbReference type="Gene3D" id="3.90.70.10">
    <property type="entry name" value="Cysteine proteinases"/>
    <property type="match status" value="1"/>
</dbReference>
<dbReference type="SUPFAM" id="SSF54001">
    <property type="entry name" value="Cysteine proteinases"/>
    <property type="match status" value="1"/>
</dbReference>
<dbReference type="CDD" id="cd00201">
    <property type="entry name" value="WW"/>
    <property type="match status" value="1"/>
</dbReference>
<feature type="transmembrane region" description="Helical" evidence="8">
    <location>
        <begin position="1416"/>
        <end position="1445"/>
    </location>
</feature>
<feature type="transmembrane region" description="Helical" evidence="8">
    <location>
        <begin position="1465"/>
        <end position="1482"/>
    </location>
</feature>
<feature type="transmembrane region" description="Helical" evidence="8">
    <location>
        <begin position="1349"/>
        <end position="1366"/>
    </location>
</feature>
<keyword evidence="8" id="KW-0812">Transmembrane</keyword>
<protein>
    <submittedName>
        <fullName evidence="12">Uncharacterized protein</fullName>
    </submittedName>
</protein>
<keyword evidence="8" id="KW-1133">Transmembrane helix</keyword>
<dbReference type="CDD" id="cd00030">
    <property type="entry name" value="C2"/>
    <property type="match status" value="1"/>
</dbReference>
<dbReference type="CDD" id="cd00044">
    <property type="entry name" value="CysPc"/>
    <property type="match status" value="1"/>
</dbReference>
<dbReference type="InterPro" id="IPR001202">
    <property type="entry name" value="WW_dom"/>
</dbReference>
<accession>A0A8K1CD21</accession>
<dbReference type="Gene3D" id="2.60.40.150">
    <property type="entry name" value="C2 domain"/>
    <property type="match status" value="1"/>
</dbReference>
<evidence type="ECO:0000313" key="13">
    <source>
        <dbReference type="Proteomes" id="UP000794436"/>
    </source>
</evidence>
<feature type="transmembrane region" description="Helical" evidence="8">
    <location>
        <begin position="1286"/>
        <end position="1305"/>
    </location>
</feature>
<evidence type="ECO:0000313" key="12">
    <source>
        <dbReference type="EMBL" id="TMW60814.1"/>
    </source>
</evidence>
<dbReference type="InterPro" id="IPR022683">
    <property type="entry name" value="Calpain_III"/>
</dbReference>
<feature type="transmembrane region" description="Helical" evidence="8">
    <location>
        <begin position="1252"/>
        <end position="1274"/>
    </location>
</feature>
<dbReference type="InterPro" id="IPR038765">
    <property type="entry name" value="Papain-like_cys_pep_sf"/>
</dbReference>
<feature type="transmembrane region" description="Helical" evidence="8">
    <location>
        <begin position="701"/>
        <end position="718"/>
    </location>
</feature>
<dbReference type="SMART" id="SM00720">
    <property type="entry name" value="calpain_III"/>
    <property type="match status" value="1"/>
</dbReference>
<feature type="transmembrane region" description="Helical" evidence="8">
    <location>
        <begin position="573"/>
        <end position="595"/>
    </location>
</feature>
<dbReference type="PROSITE" id="PS01159">
    <property type="entry name" value="WW_DOMAIN_1"/>
    <property type="match status" value="1"/>
</dbReference>
<dbReference type="Pfam" id="PF00648">
    <property type="entry name" value="Peptidase_C2"/>
    <property type="match status" value="1"/>
</dbReference>
<feature type="region of interest" description="Disordered" evidence="7">
    <location>
        <begin position="414"/>
        <end position="435"/>
    </location>
</feature>
<dbReference type="SMART" id="SM00230">
    <property type="entry name" value="CysPc"/>
    <property type="match status" value="1"/>
</dbReference>
<feature type="transmembrane region" description="Helical" evidence="8">
    <location>
        <begin position="830"/>
        <end position="848"/>
    </location>
</feature>
<proteinExistence type="inferred from homology"/>
<dbReference type="CDD" id="cd06174">
    <property type="entry name" value="MFS"/>
    <property type="match status" value="1"/>
</dbReference>
<sequence length="2531" mass="283728">MRNLPDLDGFGLAGLVTDAYIEASIGDNVRRSATILNSLNPVWRACQEKGCRGKNDTLRDLNFGFRPAGTEIMIRVLDEDGGFEFGDDLIAEITVNAIYCSAFTAKTQTLPTDDDSAWHMPEQPSCVEEVWIPLVANEACLVNGTVSDSVPCMRLRMSATPFQMKTEEYFLRNMTINGGMGGYFPDEESWLYGRVFSASGTQLASYFRMDRSSGGLLIRSDSTLNNNKGNASLATNYGYPPLGRVTFNFDAEVFVYRRVDDAASKPEWLNSTFGWKTTREYAQLVGVVGDFEAVAQNFTAHTKNKYGDAFQAGIITGPNLDQTYKDNTLSMYFIVAQPHETFDVIPVVYSKDFDRTEFAKISAQFFFNFAILIILGITYLKRMNWRIERVQSFLAEKVVEDDDPLKPKKEALVDPKEKKQLKPGPEKAKGSKTLDGTKAETVKGKKSLFAGEDIVGSLFICYKQSPNNHEFRQNLFYATAAIYICLLSPLLILVSWGVTAILVITPPVFGFGLIFLGLGTMAAFYAVIRWIQMGWRMTDAVLGLLALAFTFAFIFLFSATFADPRVFVGGEDVDFFSLSCIFLTLNMMPMLWIAFTNDAKLSKSLSQVIAVVAATKKVNMIKNKFKNLGSLGLKLATAKGQDGGGGGGGGNRRNRKESVFAPLMGDHYTVEHSIPGFNRADIVQNAFVTPPEKRKQANRRYYAYAMITLVVYCIVAAARTAYPAQSIGVSVTVVLIDLCIYMLYRGHLSWSAGYTVFLMSAVRVCLAATSGEYWILGHAFLYMVFGNALCREIIGKELPKMNKQEAGGVTFFGHDHQQWRHFDMSTTPEFVLGFISFFYVFLLLAVAFGTDANQTIKVPVMGQEWPLWVFGVLAFIVVLFTGLARATSRAFFLQKEQLLSDYAQQVYLFVRPFKLPFMLAAASEVLVICSGLFVFASTQSTFILVTSIFGPLMLMLSLAVYVQWRKNDYRLVIWPPEEDEEDILDDDDDYDEEAALEKEAEIMRETFVLPPLKGKSNTTFYDGNDDTFKMPALPPKSTLQAKFLPKHKPLGQAPDEPASPAKSGPAALLARAKLHGRKAVPSKDAANAGKKLDESNQRVSAGLVSFAGGPLGTLLEVESSIVVSGAGSKPPRFAMIRAFFAGRVHFRDLFSRNAWRKYQEVGQSRNAPGDVSPRGSNHPLLSAGALSSSSRKQSTFHVNGVDIDFSKMTLYEAFRQGFLLPEDYVTLGCFAALLGLMFVYGIILSLTENPGWFGHLIWVGAYVVIFTLFPTVKYFKIAGITEDMKYAFGASYLIAWISGFIFFFAVMRANVNQVESLAILSILVFYPIFLLFIVTLFKWKDAKWEITRPIKRIFGFCMGAITLWIFEMYVYAGLLFGGILTFLVALFLFITFFLVKWVENDMYLAPKYERRATRAVLGVTNLAIIIGLLSGLSFFFCLSMAFVVLLLKYFMHFAAAWLMARDDVAIFYSPYLFPVFSYNAYTNNLVDENGNVRYIYILFLLAFLWGVSGVMFFDPLGFGVGLCSLILLSFAGVTAHLCAVTPVKMGIAAKYVNEMILKDASAAAKELADQRRKPFTLESTEFIEIEKREKKAELEFQAIAYGGAFGKKNAKPLGNDDKKSTGGQDTEEEQNTAPRRSGGDIAMEIHGLERSCRFKTDDLGVEDPLPDGLLTWREALREVLELGVGPFGFLYGLTIPWRVFKYLKWRYFPSTIERALAAERAQRTEQEELQALESGLVAKEPGELIKTENFTDLVGMLMELPVLDEELDKAFYEETRSIIHFQLLMLNAADARLSREKILFQKFLRENRFKLMSNGINPPANIFKTSSFASIDIPLVAVWLLSLTPEERARFHALKAAFNEEMERTDAIVDAEDRQARLTQEQFREYWKPHEEAQCRKRMQEFHARRMRRGSEGILPEEMAKQDEAIVNAQEAIMEIESGYSCTPGDFGRALQFVDREFPPDQTSVANVSCESEIAGWQVSTAINVVAGLFDGGTDPDDVQIGKLNDTWLLSAISIIAASGGVDDGKVDALIDKIFITKQTSLTGAYAIRIFKNCQWETVIVDDHFPVLDESYKTTPCAGAAFAHSKDFEELWVPLIEKAFAKYYGGYASLEQGYVHHALKELTSYDSEEIFLAQASRGTLKRTLWKQMLIYKANKFLMGAGTITSENADTEILDTGLVFGACYVIYDVCEIDGYELIKLRNPPGDHAEWKGDWSDHSKLWTRRLKKLLEWNPDGDDNTFWMSFDDFCHAFRSLYICRYYDPAKWPIQVRNGEWLGETACGLPTRHNPGCTLDCNPQFSLKVDRPTEVMITVTQVDASGLAPVDVLPIAVYVVAQGLRKDRAYRVKHLDKDVVVAHSGEPVRQREIHVHCDLEARCYTILIAAYKKGMEGPFKLTVQTNYPVVLDQLWPAVWKDPSKTTMAEKMAAKMMETVTESSAMTKIMEKKNELVNKIAAGAAVMDSVMRDDEANLWEEIAKQQEEEAATAQKDKRNGKKGGPSPASFWMEQWDENAGKPFYYNRQTGMSSWEKPAEL</sequence>
<dbReference type="PANTHER" id="PTHR10183:SF379">
    <property type="entry name" value="CALPAIN-5"/>
    <property type="match status" value="1"/>
</dbReference>
<dbReference type="PROSITE" id="PS50020">
    <property type="entry name" value="WW_DOMAIN_2"/>
    <property type="match status" value="1"/>
</dbReference>
<dbReference type="InterPro" id="IPR036213">
    <property type="entry name" value="Calpain_III_sf"/>
</dbReference>
<dbReference type="InterPro" id="IPR035892">
    <property type="entry name" value="C2_domain_sf"/>
</dbReference>
<feature type="compositionally biased region" description="Basic and acidic residues" evidence="7">
    <location>
        <begin position="414"/>
        <end position="429"/>
    </location>
</feature>
<feature type="transmembrane region" description="Helical" evidence="8">
    <location>
        <begin position="913"/>
        <end position="936"/>
    </location>
</feature>
<evidence type="ECO:0000256" key="8">
    <source>
        <dbReference type="SAM" id="Phobius"/>
    </source>
</evidence>
<feature type="domain" description="WW" evidence="10">
    <location>
        <begin position="2502"/>
        <end position="2530"/>
    </location>
</feature>
<feature type="transmembrane region" description="Helical" evidence="8">
    <location>
        <begin position="1317"/>
        <end position="1337"/>
    </location>
</feature>
<dbReference type="SUPFAM" id="SSF49562">
    <property type="entry name" value="C2 domain (Calcium/lipid-binding domain, CaLB)"/>
    <property type="match status" value="1"/>
</dbReference>
<organism evidence="12 13">
    <name type="scientific">Pythium oligandrum</name>
    <name type="common">Mycoparasitic fungus</name>
    <dbReference type="NCBI Taxonomy" id="41045"/>
    <lineage>
        <taxon>Eukaryota</taxon>
        <taxon>Sar</taxon>
        <taxon>Stramenopiles</taxon>
        <taxon>Oomycota</taxon>
        <taxon>Peronosporomycetes</taxon>
        <taxon>Pythiales</taxon>
        <taxon>Pythiaceae</taxon>
        <taxon>Pythium</taxon>
    </lineage>
</organism>
<feature type="active site" evidence="5">
    <location>
        <position position="2201"/>
    </location>
</feature>
<feature type="domain" description="Calpain catalytic" evidence="11">
    <location>
        <begin position="1952"/>
        <end position="2259"/>
    </location>
</feature>
<feature type="transmembrane region" description="Helical" evidence="8">
    <location>
        <begin position="361"/>
        <end position="380"/>
    </location>
</feature>
<dbReference type="SUPFAM" id="SSF49758">
    <property type="entry name" value="Calpain large subunit, middle domain (domain III)"/>
    <property type="match status" value="1"/>
</dbReference>
<feature type="transmembrane region" description="Helical" evidence="8">
    <location>
        <begin position="1494"/>
        <end position="1513"/>
    </location>
</feature>
<dbReference type="PROSITE" id="PS50004">
    <property type="entry name" value="C2"/>
    <property type="match status" value="1"/>
</dbReference>
<comment type="caution">
    <text evidence="12">The sequence shown here is derived from an EMBL/GenBank/DDBJ whole genome shotgun (WGS) entry which is preliminary data.</text>
</comment>
<feature type="transmembrane region" description="Helical" evidence="8">
    <location>
        <begin position="508"/>
        <end position="528"/>
    </location>
</feature>
<dbReference type="InterPro" id="IPR022684">
    <property type="entry name" value="Calpain_cysteine_protease"/>
</dbReference>
<evidence type="ECO:0000256" key="5">
    <source>
        <dbReference type="PIRSR" id="PIRSR622684-1"/>
    </source>
</evidence>
<dbReference type="EMBL" id="SPLM01000108">
    <property type="protein sequence ID" value="TMW60814.1"/>
    <property type="molecule type" value="Genomic_DNA"/>
</dbReference>
<feature type="transmembrane region" description="Helical" evidence="8">
    <location>
        <begin position="540"/>
        <end position="561"/>
    </location>
</feature>
<evidence type="ECO:0000259" key="10">
    <source>
        <dbReference type="PROSITE" id="PS50020"/>
    </source>
</evidence>
<dbReference type="PANTHER" id="PTHR10183">
    <property type="entry name" value="CALPAIN"/>
    <property type="match status" value="1"/>
</dbReference>
<gene>
    <name evidence="12" type="ORF">Poli38472_000856</name>
</gene>
<dbReference type="OrthoDB" id="424753at2759"/>
<dbReference type="Proteomes" id="UP000794436">
    <property type="component" value="Unassembled WGS sequence"/>
</dbReference>
<comment type="caution">
    <text evidence="6">Lacks conserved residue(s) required for the propagation of feature annotation.</text>
</comment>
<comment type="similarity">
    <text evidence="1">Belongs to the peptidase C2 family.</text>
</comment>
<keyword evidence="4" id="KW-0788">Thiol protease</keyword>
<feature type="region of interest" description="Disordered" evidence="7">
    <location>
        <begin position="2478"/>
        <end position="2504"/>
    </location>
</feature>